<sequence>MVGPEGQRLLQEKIRWRMFSPTHSLRILSYGLANLRTLNEAIIRSETYRLFVAHQVFSAALCLLEVLQAGAA</sequence>
<dbReference type="AlphaFoldDB" id="A0A0K2VR83"/>
<name>A0A0K2VR83_MESPL</name>
<accession>A0A0K2VR83</accession>
<dbReference type="Proteomes" id="UP000182888">
    <property type="component" value="Unassembled WGS sequence"/>
</dbReference>
<evidence type="ECO:0000313" key="1">
    <source>
        <dbReference type="EMBL" id="CDX51149.1"/>
    </source>
</evidence>
<gene>
    <name evidence="1" type="ORF">MPL1032_130168</name>
</gene>
<dbReference type="EMBL" id="CCND01000005">
    <property type="protein sequence ID" value="CDX51149.1"/>
    <property type="molecule type" value="Genomic_DNA"/>
</dbReference>
<reference evidence="2" key="1">
    <citation type="submission" date="2014-08" db="EMBL/GenBank/DDBJ databases">
        <authorList>
            <person name="Edwards T."/>
        </authorList>
    </citation>
    <scope>NUCLEOTIDE SEQUENCE [LARGE SCALE GENOMIC DNA]</scope>
</reference>
<protein>
    <submittedName>
        <fullName evidence="1">Uncharacterized protein</fullName>
    </submittedName>
</protein>
<evidence type="ECO:0000313" key="2">
    <source>
        <dbReference type="Proteomes" id="UP000182888"/>
    </source>
</evidence>
<organism evidence="1 2">
    <name type="scientific">Mesorhizobium plurifarium</name>
    <dbReference type="NCBI Taxonomy" id="69974"/>
    <lineage>
        <taxon>Bacteria</taxon>
        <taxon>Pseudomonadati</taxon>
        <taxon>Pseudomonadota</taxon>
        <taxon>Alphaproteobacteria</taxon>
        <taxon>Hyphomicrobiales</taxon>
        <taxon>Phyllobacteriaceae</taxon>
        <taxon>Mesorhizobium</taxon>
    </lineage>
</organism>
<proteinExistence type="predicted"/>